<comment type="caution">
    <text evidence="6">The sequence shown here is derived from an EMBL/GenBank/DDBJ whole genome shotgun (WGS) entry which is preliminary data.</text>
</comment>
<gene>
    <name evidence="6" type="primary">fliS</name>
    <name evidence="6" type="ORF">J4G33_05500</name>
</gene>
<organism evidence="6 7">
    <name type="scientific">Actinotalea soli</name>
    <dbReference type="NCBI Taxonomy" id="2819234"/>
    <lineage>
        <taxon>Bacteria</taxon>
        <taxon>Bacillati</taxon>
        <taxon>Actinomycetota</taxon>
        <taxon>Actinomycetes</taxon>
        <taxon>Micrococcales</taxon>
        <taxon>Cellulomonadaceae</taxon>
        <taxon>Actinotalea</taxon>
    </lineage>
</organism>
<keyword evidence="6" id="KW-0969">Cilium</keyword>
<dbReference type="PANTHER" id="PTHR34773:SF1">
    <property type="entry name" value="FLAGELLAR SECRETION CHAPERONE FLIS"/>
    <property type="match status" value="1"/>
</dbReference>
<name>A0A939RV45_9CELL</name>
<dbReference type="GO" id="GO:0071973">
    <property type="term" value="P:bacterial-type flagellum-dependent cell motility"/>
    <property type="evidence" value="ECO:0007669"/>
    <property type="project" value="TreeGrafter"/>
</dbReference>
<dbReference type="Proteomes" id="UP000664209">
    <property type="component" value="Unassembled WGS sequence"/>
</dbReference>
<keyword evidence="6" id="KW-0282">Flagellum</keyword>
<keyword evidence="5" id="KW-0143">Chaperone</keyword>
<accession>A0A939RV45</accession>
<reference evidence="6" key="1">
    <citation type="submission" date="2021-03" db="EMBL/GenBank/DDBJ databases">
        <title>Actinotalea soli sp. nov., isolated from soil.</title>
        <authorList>
            <person name="Ping W."/>
            <person name="Zhang J."/>
        </authorList>
    </citation>
    <scope>NUCLEOTIDE SEQUENCE</scope>
    <source>
        <strain evidence="6">BY-33</strain>
    </source>
</reference>
<comment type="subcellular location">
    <subcellularLocation>
        <location evidence="1">Cytoplasm</location>
        <location evidence="1">Cytosol</location>
    </subcellularLocation>
</comment>
<evidence type="ECO:0000313" key="6">
    <source>
        <dbReference type="EMBL" id="MBO1751253.1"/>
    </source>
</evidence>
<dbReference type="EMBL" id="JAGEMK010000002">
    <property type="protein sequence ID" value="MBO1751253.1"/>
    <property type="molecule type" value="Genomic_DNA"/>
</dbReference>
<keyword evidence="4" id="KW-1005">Bacterial flagellum biogenesis</keyword>
<evidence type="ECO:0000256" key="4">
    <source>
        <dbReference type="ARBA" id="ARBA00022795"/>
    </source>
</evidence>
<comment type="similarity">
    <text evidence="2">Belongs to the FliS family.</text>
</comment>
<dbReference type="RefSeq" id="WP_208054925.1">
    <property type="nucleotide sequence ID" value="NZ_JAGEMK010000002.1"/>
</dbReference>
<protein>
    <submittedName>
        <fullName evidence="6">Flagellar export chaperone FliS</fullName>
    </submittedName>
</protein>
<evidence type="ECO:0000256" key="2">
    <source>
        <dbReference type="ARBA" id="ARBA00008787"/>
    </source>
</evidence>
<dbReference type="NCBIfam" id="TIGR00208">
    <property type="entry name" value="fliS"/>
    <property type="match status" value="1"/>
</dbReference>
<dbReference type="Pfam" id="PF02561">
    <property type="entry name" value="FliS"/>
    <property type="match status" value="1"/>
</dbReference>
<keyword evidence="3" id="KW-0963">Cytoplasm</keyword>
<dbReference type="Gene3D" id="1.20.120.340">
    <property type="entry name" value="Flagellar protein FliS"/>
    <property type="match status" value="1"/>
</dbReference>
<keyword evidence="6" id="KW-0966">Cell projection</keyword>
<evidence type="ECO:0000256" key="3">
    <source>
        <dbReference type="ARBA" id="ARBA00022490"/>
    </source>
</evidence>
<dbReference type="PANTHER" id="PTHR34773">
    <property type="entry name" value="FLAGELLAR SECRETION CHAPERONE FLIS"/>
    <property type="match status" value="1"/>
</dbReference>
<proteinExistence type="inferred from homology"/>
<dbReference type="SUPFAM" id="SSF101116">
    <property type="entry name" value="Flagellar export chaperone FliS"/>
    <property type="match status" value="1"/>
</dbReference>
<keyword evidence="7" id="KW-1185">Reference proteome</keyword>
<dbReference type="AlphaFoldDB" id="A0A939RV45"/>
<dbReference type="GO" id="GO:0005829">
    <property type="term" value="C:cytosol"/>
    <property type="evidence" value="ECO:0007669"/>
    <property type="project" value="UniProtKB-SubCell"/>
</dbReference>
<dbReference type="InterPro" id="IPR003713">
    <property type="entry name" value="FliS"/>
</dbReference>
<dbReference type="InterPro" id="IPR036584">
    <property type="entry name" value="FliS_sf"/>
</dbReference>
<evidence type="ECO:0000256" key="1">
    <source>
        <dbReference type="ARBA" id="ARBA00004514"/>
    </source>
</evidence>
<evidence type="ECO:0000256" key="5">
    <source>
        <dbReference type="ARBA" id="ARBA00023186"/>
    </source>
</evidence>
<evidence type="ECO:0000313" key="7">
    <source>
        <dbReference type="Proteomes" id="UP000664209"/>
    </source>
</evidence>
<dbReference type="GO" id="GO:0044780">
    <property type="term" value="P:bacterial-type flagellum assembly"/>
    <property type="evidence" value="ECO:0007669"/>
    <property type="project" value="InterPro"/>
</dbReference>
<sequence>MNYAALRTRYVDDTVATASPAKLLTMLYDRLVLDLQRAEAAQREGDKVAAGPHLTHAQDIVSELAATLEVGSWDGAKQLMSVYTYLLTELIGANVAGDAERTAACREMVEPLREAWHQAAQEIAVTATPLEPVGTAAPGRSLGDLGVG</sequence>
<dbReference type="CDD" id="cd16098">
    <property type="entry name" value="FliS"/>
    <property type="match status" value="1"/>
</dbReference>